<evidence type="ECO:0000313" key="2">
    <source>
        <dbReference type="EMBL" id="RRD58633.1"/>
    </source>
</evidence>
<dbReference type="RefSeq" id="WP_124752424.1">
    <property type="nucleotide sequence ID" value="NZ_RQYS01000059.1"/>
</dbReference>
<name>A0A3P1XP15_TANFO</name>
<feature type="region of interest" description="Disordered" evidence="1">
    <location>
        <begin position="23"/>
        <end position="87"/>
    </location>
</feature>
<dbReference type="Proteomes" id="UP000278609">
    <property type="component" value="Unassembled WGS sequence"/>
</dbReference>
<dbReference type="AlphaFoldDB" id="A0A3P1XP15"/>
<reference evidence="2 3" key="1">
    <citation type="submission" date="2018-11" db="EMBL/GenBank/DDBJ databases">
        <title>Genomes From Bacteria Associated with the Canine Oral Cavity: a Test Case for Automated Genome-Based Taxonomic Assignment.</title>
        <authorList>
            <person name="Coil D.A."/>
            <person name="Jospin G."/>
            <person name="Darling A.E."/>
            <person name="Wallis C."/>
            <person name="Davis I.J."/>
            <person name="Harris S."/>
            <person name="Eisen J.A."/>
            <person name="Holcombe L.J."/>
            <person name="O'Flynn C."/>
        </authorList>
    </citation>
    <scope>NUCLEOTIDE SEQUENCE [LARGE SCALE GENOMIC DNA]</scope>
    <source>
        <strain evidence="2 3">OH2617_COT-023</strain>
    </source>
</reference>
<feature type="compositionally biased region" description="Polar residues" evidence="1">
    <location>
        <begin position="26"/>
        <end position="35"/>
    </location>
</feature>
<protein>
    <submittedName>
        <fullName evidence="2">Uncharacterized protein</fullName>
    </submittedName>
</protein>
<evidence type="ECO:0000256" key="1">
    <source>
        <dbReference type="SAM" id="MobiDB-lite"/>
    </source>
</evidence>
<gene>
    <name evidence="2" type="ORF">EII40_11785</name>
</gene>
<sequence>MALRNRGYGYMLIYVYLADDARKSSRNSPSFLTTDGSRHETRQTSRQCTEISAKLAKLSDDARKSPRNSLSLSMTDGSYRETRQTSRQRAEISAKLAKLSDDGRKYPYLSFMIFIRYHSV</sequence>
<dbReference type="EMBL" id="RQYS01000059">
    <property type="protein sequence ID" value="RRD58633.1"/>
    <property type="molecule type" value="Genomic_DNA"/>
</dbReference>
<accession>A0A3P1XP15</accession>
<comment type="caution">
    <text evidence="2">The sequence shown here is derived from an EMBL/GenBank/DDBJ whole genome shotgun (WGS) entry which is preliminary data.</text>
</comment>
<feature type="compositionally biased region" description="Polar residues" evidence="1">
    <location>
        <begin position="67"/>
        <end position="76"/>
    </location>
</feature>
<proteinExistence type="predicted"/>
<feature type="compositionally biased region" description="Basic and acidic residues" evidence="1">
    <location>
        <begin position="78"/>
        <end position="87"/>
    </location>
</feature>
<evidence type="ECO:0000313" key="3">
    <source>
        <dbReference type="Proteomes" id="UP000278609"/>
    </source>
</evidence>
<organism evidence="2 3">
    <name type="scientific">Tannerella forsythia</name>
    <name type="common">Bacteroides forsythus</name>
    <dbReference type="NCBI Taxonomy" id="28112"/>
    <lineage>
        <taxon>Bacteria</taxon>
        <taxon>Pseudomonadati</taxon>
        <taxon>Bacteroidota</taxon>
        <taxon>Bacteroidia</taxon>
        <taxon>Bacteroidales</taxon>
        <taxon>Tannerellaceae</taxon>
        <taxon>Tannerella</taxon>
    </lineage>
</organism>